<dbReference type="Gene3D" id="1.20.1560.10">
    <property type="entry name" value="ABC transporter type 1, transmembrane domain"/>
    <property type="match status" value="1"/>
</dbReference>
<evidence type="ECO:0000259" key="16">
    <source>
        <dbReference type="PROSITE" id="PS50929"/>
    </source>
</evidence>
<evidence type="ECO:0000256" key="3">
    <source>
        <dbReference type="ARBA" id="ARBA00022448"/>
    </source>
</evidence>
<feature type="domain" description="ABC transmembrane type-1" evidence="16">
    <location>
        <begin position="162"/>
        <end position="451"/>
    </location>
</feature>
<dbReference type="PANTHER" id="PTHR24221">
    <property type="entry name" value="ATP-BINDING CASSETTE SUB-FAMILY B"/>
    <property type="match status" value="1"/>
</dbReference>
<feature type="transmembrane region" description="Helical" evidence="14">
    <location>
        <begin position="194"/>
        <end position="214"/>
    </location>
</feature>
<dbReference type="GO" id="GO:0016887">
    <property type="term" value="F:ATP hydrolysis activity"/>
    <property type="evidence" value="ECO:0007669"/>
    <property type="project" value="InterPro"/>
</dbReference>
<keyword evidence="18" id="KW-1185">Reference proteome</keyword>
<dbReference type="AlphaFoldDB" id="A0A2G5BCM0"/>
<dbReference type="GO" id="GO:0140466">
    <property type="term" value="P:iron-sulfur cluster export from the mitochondrion"/>
    <property type="evidence" value="ECO:0007669"/>
    <property type="project" value="UniProtKB-ARBA"/>
</dbReference>
<evidence type="ECO:0000256" key="4">
    <source>
        <dbReference type="ARBA" id="ARBA00022692"/>
    </source>
</evidence>
<evidence type="ECO:0000259" key="15">
    <source>
        <dbReference type="PROSITE" id="PS50893"/>
    </source>
</evidence>
<keyword evidence="7" id="KW-1278">Translocase</keyword>
<keyword evidence="8 14" id="KW-1133">Transmembrane helix</keyword>
<dbReference type="InterPro" id="IPR011527">
    <property type="entry name" value="ABC1_TM_dom"/>
</dbReference>
<evidence type="ECO:0000256" key="2">
    <source>
        <dbReference type="ARBA" id="ARBA00011738"/>
    </source>
</evidence>
<keyword evidence="5" id="KW-0547">Nucleotide-binding</keyword>
<evidence type="ECO:0000256" key="11">
    <source>
        <dbReference type="ARBA" id="ARBA00039906"/>
    </source>
</evidence>
<comment type="subunit">
    <text evidence="2">Homodimer.</text>
</comment>
<dbReference type="InterPro" id="IPR036640">
    <property type="entry name" value="ABC1_TM_sf"/>
</dbReference>
<comment type="similarity">
    <text evidence="10">Belongs to the ABC transporter superfamily. ABCB family. Heavy Metal importer (TC 3.A.1.210) subfamily.</text>
</comment>
<dbReference type="InterPro" id="IPR027417">
    <property type="entry name" value="P-loop_NTPase"/>
</dbReference>
<evidence type="ECO:0000256" key="13">
    <source>
        <dbReference type="SAM" id="MobiDB-lite"/>
    </source>
</evidence>
<reference evidence="17 18" key="1">
    <citation type="journal article" date="2015" name="Genome Biol. Evol.">
        <title>Phylogenomic analyses indicate that early fungi evolved digesting cell walls of algal ancestors of land plants.</title>
        <authorList>
            <person name="Chang Y."/>
            <person name="Wang S."/>
            <person name="Sekimoto S."/>
            <person name="Aerts A.L."/>
            <person name="Choi C."/>
            <person name="Clum A."/>
            <person name="LaButti K.M."/>
            <person name="Lindquist E.A."/>
            <person name="Yee Ngan C."/>
            <person name="Ohm R.A."/>
            <person name="Salamov A.A."/>
            <person name="Grigoriev I.V."/>
            <person name="Spatafora J.W."/>
            <person name="Berbee M.L."/>
        </authorList>
    </citation>
    <scope>NUCLEOTIDE SEQUENCE [LARGE SCALE GENOMIC DNA]</scope>
    <source>
        <strain evidence="17 18">NRRL 1564</strain>
    </source>
</reference>
<dbReference type="Pfam" id="PF00005">
    <property type="entry name" value="ABC_tran"/>
    <property type="match status" value="1"/>
</dbReference>
<dbReference type="InterPro" id="IPR003593">
    <property type="entry name" value="AAA+_ATPase"/>
</dbReference>
<evidence type="ECO:0000256" key="6">
    <source>
        <dbReference type="ARBA" id="ARBA00022840"/>
    </source>
</evidence>
<accession>A0A2G5BCM0</accession>
<dbReference type="GO" id="GO:0140359">
    <property type="term" value="F:ABC-type transporter activity"/>
    <property type="evidence" value="ECO:0007669"/>
    <property type="project" value="InterPro"/>
</dbReference>
<keyword evidence="9 14" id="KW-0472">Membrane</keyword>
<proteinExistence type="inferred from homology"/>
<evidence type="ECO:0000256" key="7">
    <source>
        <dbReference type="ARBA" id="ARBA00022967"/>
    </source>
</evidence>
<evidence type="ECO:0000256" key="9">
    <source>
        <dbReference type="ARBA" id="ARBA00023136"/>
    </source>
</evidence>
<dbReference type="PROSITE" id="PS50929">
    <property type="entry name" value="ABC_TM1F"/>
    <property type="match status" value="1"/>
</dbReference>
<dbReference type="SMART" id="SM00382">
    <property type="entry name" value="AAA"/>
    <property type="match status" value="1"/>
</dbReference>
<evidence type="ECO:0000313" key="17">
    <source>
        <dbReference type="EMBL" id="PIA16756.1"/>
    </source>
</evidence>
<organism evidence="17 18">
    <name type="scientific">Coemansia reversa (strain ATCC 12441 / NRRL 1564)</name>
    <dbReference type="NCBI Taxonomy" id="763665"/>
    <lineage>
        <taxon>Eukaryota</taxon>
        <taxon>Fungi</taxon>
        <taxon>Fungi incertae sedis</taxon>
        <taxon>Zoopagomycota</taxon>
        <taxon>Kickxellomycotina</taxon>
        <taxon>Kickxellomycetes</taxon>
        <taxon>Kickxellales</taxon>
        <taxon>Kickxellaceae</taxon>
        <taxon>Coemansia</taxon>
    </lineage>
</organism>
<protein>
    <recommendedName>
        <fullName evidence="11">Iron-sulfur clusters transporter ATM1, mitochondrial</fullName>
    </recommendedName>
    <alternativeName>
        <fullName evidence="12">Iron-sulfur clusters transporter atm1, mitochondrial</fullName>
    </alternativeName>
</protein>
<name>A0A2G5BCM0_COERN</name>
<dbReference type="Pfam" id="PF00664">
    <property type="entry name" value="ABC_membrane"/>
    <property type="match status" value="1"/>
</dbReference>
<dbReference type="PROSITE" id="PS00211">
    <property type="entry name" value="ABC_TRANSPORTER_1"/>
    <property type="match status" value="1"/>
</dbReference>
<dbReference type="SUPFAM" id="SSF90123">
    <property type="entry name" value="ABC transporter transmembrane region"/>
    <property type="match status" value="1"/>
</dbReference>
<keyword evidence="6" id="KW-0067">ATP-binding</keyword>
<evidence type="ECO:0000256" key="12">
    <source>
        <dbReference type="ARBA" id="ARBA00040792"/>
    </source>
</evidence>
<feature type="transmembrane region" description="Helical" evidence="14">
    <location>
        <begin position="306"/>
        <end position="327"/>
    </location>
</feature>
<evidence type="ECO:0000256" key="8">
    <source>
        <dbReference type="ARBA" id="ARBA00022989"/>
    </source>
</evidence>
<gene>
    <name evidence="17" type="ORF">COEREDRAFT_81103</name>
</gene>
<evidence type="ECO:0000256" key="1">
    <source>
        <dbReference type="ARBA" id="ARBA00004448"/>
    </source>
</evidence>
<dbReference type="GO" id="GO:0005524">
    <property type="term" value="F:ATP binding"/>
    <property type="evidence" value="ECO:0007669"/>
    <property type="project" value="UniProtKB-KW"/>
</dbReference>
<dbReference type="FunFam" id="3.40.50.300:FF:000186">
    <property type="entry name" value="ATP-binding cassette sub-family B member 7, mitochondrial"/>
    <property type="match status" value="1"/>
</dbReference>
<keyword evidence="3" id="KW-0813">Transport</keyword>
<evidence type="ECO:0000256" key="5">
    <source>
        <dbReference type="ARBA" id="ARBA00022741"/>
    </source>
</evidence>
<dbReference type="SUPFAM" id="SSF52540">
    <property type="entry name" value="P-loop containing nucleoside triphosphate hydrolases"/>
    <property type="match status" value="1"/>
</dbReference>
<dbReference type="InterPro" id="IPR017871">
    <property type="entry name" value="ABC_transporter-like_CS"/>
</dbReference>
<sequence>MALLLVPCRQKIAAVAAKSMCPEILSISCTYRRSVVDTRAIKQLRELSGAVQRRRTSATKYQSQLTFLWQQRVYSTNGSDQSRPNLLKEEPTKTTIHPNSLADSKELAAIKSKAKSEKVGTAPKTPTKQSKGAMSMSGAKVILSMAKYVWPRGDWATKSRVIVALVLMVGSKLLNVQVPIIFKGIVDALNVDIAATGGTLSTIATAMLIGYGAARLGAALFQELRNAIFANVQQSAIRSLALNVYKHLLDLDMRFHMSRETGGLTRAIDRGTKGISFILSSLVMHLVPTLLEIGFVAGILAHQFGAQYAVVTVVTMATYIIFTLAITQWRTRFRRQMNVADNQAATVAVDSLINYESVKYFNAEKYQAQLYDRALSKYQKAALKTADSLAILNAGQNAIFSTSLAAMMYMAAQGVAAGSLSVGDIVMINGLVFQLSLPLNFLGSVYREMNQAVIDMDALFNLEKVTPAIADAPGARPLVLKGGAIRFDNVNFGYIKDRPILRNLSFEIPPGSRVAFVGPSGCGKSTILRLLFRFYDPYSGTIEIDGQQLDLLQLDSLRQAIGVVPQDMPLFNSTIFQNILYGRTTANSSEVYEAARRANIHNIIEQWPQGYDTQVGERGLMISGGEKQRIALARALLKRPPILFFDEGTSALDASTEQAILGNIREVLDEQKCTAIFIAHRLRTIMDSDIIFVLKDGQVVEQGTHLQLLQMGGVYRDMWSMQETQFFAKQNTTEQ</sequence>
<evidence type="ECO:0000256" key="10">
    <source>
        <dbReference type="ARBA" id="ARBA00024363"/>
    </source>
</evidence>
<dbReference type="FunFam" id="1.20.1560.10:FF:000004">
    <property type="entry name" value="ATP-binding cassette sub-family B member 7"/>
    <property type="match status" value="1"/>
</dbReference>
<dbReference type="STRING" id="763665.A0A2G5BCM0"/>
<comment type="subcellular location">
    <subcellularLocation>
        <location evidence="1">Mitochondrion inner membrane</location>
        <topology evidence="1">Multi-pass membrane protein</topology>
    </subcellularLocation>
</comment>
<dbReference type="GO" id="GO:0006879">
    <property type="term" value="P:intracellular iron ion homeostasis"/>
    <property type="evidence" value="ECO:0007669"/>
    <property type="project" value="TreeGrafter"/>
</dbReference>
<feature type="region of interest" description="Disordered" evidence="13">
    <location>
        <begin position="112"/>
        <end position="132"/>
    </location>
</feature>
<keyword evidence="4 14" id="KW-0812">Transmembrane</keyword>
<feature type="region of interest" description="Disordered" evidence="13">
    <location>
        <begin position="76"/>
        <end position="98"/>
    </location>
</feature>
<dbReference type="Gene3D" id="3.40.50.300">
    <property type="entry name" value="P-loop containing nucleotide triphosphate hydrolases"/>
    <property type="match status" value="1"/>
</dbReference>
<dbReference type="EMBL" id="KZ303498">
    <property type="protein sequence ID" value="PIA16756.1"/>
    <property type="molecule type" value="Genomic_DNA"/>
</dbReference>
<dbReference type="OrthoDB" id="6500128at2759"/>
<evidence type="ECO:0000256" key="14">
    <source>
        <dbReference type="SAM" id="Phobius"/>
    </source>
</evidence>
<feature type="domain" description="ABC transporter" evidence="15">
    <location>
        <begin position="485"/>
        <end position="721"/>
    </location>
</feature>
<dbReference type="GO" id="GO:0005743">
    <property type="term" value="C:mitochondrial inner membrane"/>
    <property type="evidence" value="ECO:0007669"/>
    <property type="project" value="UniProtKB-SubCell"/>
</dbReference>
<evidence type="ECO:0000313" key="18">
    <source>
        <dbReference type="Proteomes" id="UP000242474"/>
    </source>
</evidence>
<dbReference type="InterPro" id="IPR003439">
    <property type="entry name" value="ABC_transporter-like_ATP-bd"/>
</dbReference>
<feature type="transmembrane region" description="Helical" evidence="14">
    <location>
        <begin position="161"/>
        <end position="182"/>
    </location>
</feature>
<dbReference type="InterPro" id="IPR039421">
    <property type="entry name" value="Type_1_exporter"/>
</dbReference>
<dbReference type="PROSITE" id="PS50893">
    <property type="entry name" value="ABC_TRANSPORTER_2"/>
    <property type="match status" value="1"/>
</dbReference>
<dbReference type="Proteomes" id="UP000242474">
    <property type="component" value="Unassembled WGS sequence"/>
</dbReference>
<feature type="transmembrane region" description="Helical" evidence="14">
    <location>
        <begin position="275"/>
        <end position="300"/>
    </location>
</feature>
<dbReference type="CDD" id="cd18582">
    <property type="entry name" value="ABC_6TM_ATM1_ABCB7"/>
    <property type="match status" value="1"/>
</dbReference>
<dbReference type="PANTHER" id="PTHR24221:SF402">
    <property type="entry name" value="IRON-SULFUR CLUSTERS TRANSPORTER ABCB7, MITOCHONDRIAL"/>
    <property type="match status" value="1"/>
</dbReference>